<accession>R0EY58</accession>
<organism evidence="2 3">
    <name type="scientific">Capsella rubella</name>
    <dbReference type="NCBI Taxonomy" id="81985"/>
    <lineage>
        <taxon>Eukaryota</taxon>
        <taxon>Viridiplantae</taxon>
        <taxon>Streptophyta</taxon>
        <taxon>Embryophyta</taxon>
        <taxon>Tracheophyta</taxon>
        <taxon>Spermatophyta</taxon>
        <taxon>Magnoliopsida</taxon>
        <taxon>eudicotyledons</taxon>
        <taxon>Gunneridae</taxon>
        <taxon>Pentapetalae</taxon>
        <taxon>rosids</taxon>
        <taxon>malvids</taxon>
        <taxon>Brassicales</taxon>
        <taxon>Brassicaceae</taxon>
        <taxon>Camelineae</taxon>
        <taxon>Capsella</taxon>
    </lineage>
</organism>
<name>R0EY58_9BRAS</name>
<evidence type="ECO:0000313" key="3">
    <source>
        <dbReference type="Proteomes" id="UP000029121"/>
    </source>
</evidence>
<dbReference type="STRING" id="81985.R0EY58"/>
<reference evidence="3" key="1">
    <citation type="journal article" date="2013" name="Nat. Genet.">
        <title>The Capsella rubella genome and the genomic consequences of rapid mating system evolution.</title>
        <authorList>
            <person name="Slotte T."/>
            <person name="Hazzouri K.M."/>
            <person name="Agren J.A."/>
            <person name="Koenig D."/>
            <person name="Maumus F."/>
            <person name="Guo Y.L."/>
            <person name="Steige K."/>
            <person name="Platts A.E."/>
            <person name="Escobar J.S."/>
            <person name="Newman L.K."/>
            <person name="Wang W."/>
            <person name="Mandakova T."/>
            <person name="Vello E."/>
            <person name="Smith L.M."/>
            <person name="Henz S.R."/>
            <person name="Steffen J."/>
            <person name="Takuno S."/>
            <person name="Brandvain Y."/>
            <person name="Coop G."/>
            <person name="Andolfatto P."/>
            <person name="Hu T.T."/>
            <person name="Blanchette M."/>
            <person name="Clark R.M."/>
            <person name="Quesneville H."/>
            <person name="Nordborg M."/>
            <person name="Gaut B.S."/>
            <person name="Lysak M.A."/>
            <person name="Jenkins J."/>
            <person name="Grimwood J."/>
            <person name="Chapman J."/>
            <person name="Prochnik S."/>
            <person name="Shu S."/>
            <person name="Rokhsar D."/>
            <person name="Schmutz J."/>
            <person name="Weigel D."/>
            <person name="Wright S.I."/>
        </authorList>
    </citation>
    <scope>NUCLEOTIDE SEQUENCE [LARGE SCALE GENOMIC DNA]</scope>
    <source>
        <strain evidence="3">cv. Monte Gargano</strain>
    </source>
</reference>
<dbReference type="EMBL" id="KB870812">
    <property type="protein sequence ID" value="EOA14222.1"/>
    <property type="molecule type" value="Genomic_DNA"/>
</dbReference>
<keyword evidence="1" id="KW-0732">Signal</keyword>
<proteinExistence type="predicted"/>
<feature type="non-terminal residue" evidence="2">
    <location>
        <position position="1"/>
    </location>
</feature>
<feature type="signal peptide" evidence="1">
    <location>
        <begin position="1"/>
        <end position="33"/>
    </location>
</feature>
<dbReference type="OrthoDB" id="1091828at2759"/>
<keyword evidence="3" id="KW-1185">Reference proteome</keyword>
<evidence type="ECO:0000313" key="2">
    <source>
        <dbReference type="EMBL" id="EOA14222.1"/>
    </source>
</evidence>
<feature type="chain" id="PRO_5004349606" evidence="1">
    <location>
        <begin position="34"/>
        <end position="125"/>
    </location>
</feature>
<dbReference type="AlphaFoldDB" id="R0EY58"/>
<gene>
    <name evidence="2" type="ORF">CARUB_v10027377mg</name>
</gene>
<dbReference type="KEGG" id="crb:17875750"/>
<protein>
    <submittedName>
        <fullName evidence="2">Uncharacterized protein</fullName>
    </submittedName>
</protein>
<sequence length="125" mass="13722">RRERQRHIVMKCSSLLPQLVILLLLICVFPCHSKSAPFSVTELTHENSHGRSLYQSAKPASFKVKVRALKGKGQALNSKESSRSMEKTHQLEGRRLMGIYYPNAGIRAGPSKSGQGGGRNPVAAP</sequence>
<dbReference type="Proteomes" id="UP000029121">
    <property type="component" value="Unassembled WGS sequence"/>
</dbReference>
<evidence type="ECO:0000256" key="1">
    <source>
        <dbReference type="SAM" id="SignalP"/>
    </source>
</evidence>